<dbReference type="OrthoDB" id="3405625at2"/>
<keyword evidence="3 7" id="KW-0812">Transmembrane</keyword>
<dbReference type="Pfam" id="PF02687">
    <property type="entry name" value="FtsX"/>
    <property type="match status" value="2"/>
</dbReference>
<dbReference type="InterPro" id="IPR050250">
    <property type="entry name" value="Macrolide_Exporter_MacB"/>
</dbReference>
<evidence type="ECO:0000313" key="9">
    <source>
        <dbReference type="EMBL" id="PVG84242.1"/>
    </source>
</evidence>
<evidence type="ECO:0000256" key="4">
    <source>
        <dbReference type="ARBA" id="ARBA00022989"/>
    </source>
</evidence>
<feature type="domain" description="ABC3 transporter permease C-terminal" evidence="8">
    <location>
        <begin position="282"/>
        <end position="400"/>
    </location>
</feature>
<comment type="similarity">
    <text evidence="6">Belongs to the ABC-4 integral membrane protein family.</text>
</comment>
<feature type="transmembrane region" description="Helical" evidence="7">
    <location>
        <begin position="812"/>
        <end position="835"/>
    </location>
</feature>
<organism evidence="9 10">
    <name type="scientific">Nocardioides gansuensis</name>
    <dbReference type="NCBI Taxonomy" id="2138300"/>
    <lineage>
        <taxon>Bacteria</taxon>
        <taxon>Bacillati</taxon>
        <taxon>Actinomycetota</taxon>
        <taxon>Actinomycetes</taxon>
        <taxon>Propionibacteriales</taxon>
        <taxon>Nocardioidaceae</taxon>
        <taxon>Nocardioides</taxon>
    </lineage>
</organism>
<dbReference type="GO" id="GO:0022857">
    <property type="term" value="F:transmembrane transporter activity"/>
    <property type="evidence" value="ECO:0007669"/>
    <property type="project" value="TreeGrafter"/>
</dbReference>
<dbReference type="InterPro" id="IPR003838">
    <property type="entry name" value="ABC3_permease_C"/>
</dbReference>
<dbReference type="RefSeq" id="WP_116570371.1">
    <property type="nucleotide sequence ID" value="NZ_QDGZ01000001.1"/>
</dbReference>
<keyword evidence="4 7" id="KW-1133">Transmembrane helix</keyword>
<evidence type="ECO:0000256" key="6">
    <source>
        <dbReference type="ARBA" id="ARBA00038076"/>
    </source>
</evidence>
<dbReference type="PANTHER" id="PTHR30572:SF4">
    <property type="entry name" value="ABC TRANSPORTER PERMEASE YTRF"/>
    <property type="match status" value="1"/>
</dbReference>
<evidence type="ECO:0000256" key="2">
    <source>
        <dbReference type="ARBA" id="ARBA00022475"/>
    </source>
</evidence>
<dbReference type="EMBL" id="QDGZ01000001">
    <property type="protein sequence ID" value="PVG84242.1"/>
    <property type="molecule type" value="Genomic_DNA"/>
</dbReference>
<feature type="transmembrane region" description="Helical" evidence="7">
    <location>
        <begin position="325"/>
        <end position="353"/>
    </location>
</feature>
<evidence type="ECO:0000259" key="8">
    <source>
        <dbReference type="Pfam" id="PF02687"/>
    </source>
</evidence>
<feature type="transmembrane region" description="Helical" evidence="7">
    <location>
        <begin position="275"/>
        <end position="300"/>
    </location>
</feature>
<proteinExistence type="inferred from homology"/>
<keyword evidence="5 7" id="KW-0472">Membrane</keyword>
<feature type="transmembrane region" description="Helical" evidence="7">
    <location>
        <begin position="760"/>
        <end position="785"/>
    </location>
</feature>
<gene>
    <name evidence="9" type="ORF">DDE18_00975</name>
</gene>
<keyword evidence="10" id="KW-1185">Reference proteome</keyword>
<feature type="transmembrane region" description="Helical" evidence="7">
    <location>
        <begin position="860"/>
        <end position="884"/>
    </location>
</feature>
<evidence type="ECO:0000256" key="1">
    <source>
        <dbReference type="ARBA" id="ARBA00004651"/>
    </source>
</evidence>
<dbReference type="GO" id="GO:0005886">
    <property type="term" value="C:plasma membrane"/>
    <property type="evidence" value="ECO:0007669"/>
    <property type="project" value="UniProtKB-SubCell"/>
</dbReference>
<evidence type="ECO:0000256" key="7">
    <source>
        <dbReference type="SAM" id="Phobius"/>
    </source>
</evidence>
<protein>
    <recommendedName>
        <fullName evidence="8">ABC3 transporter permease C-terminal domain-containing protein</fullName>
    </recommendedName>
</protein>
<accession>A0A2T8FEU2</accession>
<dbReference type="Proteomes" id="UP000246018">
    <property type="component" value="Unassembled WGS sequence"/>
</dbReference>
<feature type="transmembrane region" description="Helical" evidence="7">
    <location>
        <begin position="373"/>
        <end position="395"/>
    </location>
</feature>
<feature type="transmembrane region" description="Helical" evidence="7">
    <location>
        <begin position="447"/>
        <end position="475"/>
    </location>
</feature>
<keyword evidence="2" id="KW-1003">Cell membrane</keyword>
<comment type="subcellular location">
    <subcellularLocation>
        <location evidence="1">Cell membrane</location>
        <topology evidence="1">Multi-pass membrane protein</topology>
    </subcellularLocation>
</comment>
<feature type="transmembrane region" description="Helical" evidence="7">
    <location>
        <begin position="496"/>
        <end position="516"/>
    </location>
</feature>
<dbReference type="PANTHER" id="PTHR30572">
    <property type="entry name" value="MEMBRANE COMPONENT OF TRANSPORTER-RELATED"/>
    <property type="match status" value="1"/>
</dbReference>
<feature type="domain" description="ABC3 transporter permease C-terminal" evidence="8">
    <location>
        <begin position="766"/>
        <end position="886"/>
    </location>
</feature>
<evidence type="ECO:0000256" key="5">
    <source>
        <dbReference type="ARBA" id="ARBA00023136"/>
    </source>
</evidence>
<name>A0A2T8FEU2_9ACTN</name>
<dbReference type="AlphaFoldDB" id="A0A2T8FEU2"/>
<sequence>MSRLAGWRPALRIAWREALRAKGRSLLVLAMIALPVLAVTAAVVVIKTSEVRGLEAADRDLGAADARIWTEGGGRVVQAADPLRESMWYLDGPDREHPLTEEDVREVLGHDTRLLPLGHGYTQVLVGERSVDVEATEVDLSDAMAEGLFELTSGRLPEGGHEVVVNDALLAKGVAVGDTLDLVGVQAAPVVVGAGRDATYRDIPVAIGPAGSLLAEGSSHLLGSWLVETGPVLWSDVLALNELGGAVQSRAVLADPPPVREMAEEMGYDTGMDEVYAVIALIVTMALLEVVLLAGPAFAVGARRQSRTIALLAANGGTPVQGRRVVLASGVVLGALAAALGVGLGIVTGWAVLPAVQRFNSAWLGPFEVPWTWLAGIAAFGVASAFLAAVVPAWIASRQDVVAVLAGRRGDRKPSAKSPVLGVVLVGIGIASSAYGAVNSDSGNGAYWIAGSAIISVLGMILIVPLVVSLVARLSGRFPLVLRYAARDAARHRTRTVPAVAAVAATVAGVVALGIANASDEAENASTYTPQLPMGMGSVTWYPGDTMTGEAPDRAEVAATWAELRDIARATLPEVEMHEVRGLQNNGAGGTYTNRMFRVPGDETEHFLLQGYGGSWSASELVSDGDLSGIPGLEPGALAQAEEALADGRVVVFSNASVEAERVEITAETWGPDSDQAELDELGAFPAAYVVVSGMPPAQAVLPTDVAEQVGEVATVGLLLDGDSISKDQEEALDEAVGGLQQYASVYVERGYQRPAEATIILLVLGCLGGVLMLGGTLTATFLALSDARPDLATLSAVGAAPRTRRGVAASYAVVVGFVGALLGAAVGFIPGVAISRPLTSMNQGFVQGVQQGSGPYLDIPWLLILTLVVALPLLTAAIVGLTARSRLPLVARLD</sequence>
<reference evidence="9 10" key="1">
    <citation type="submission" date="2018-04" db="EMBL/GenBank/DDBJ databases">
        <title>Genome of Nocardioides gansuensis WSJ-1.</title>
        <authorList>
            <person name="Wu S."/>
            <person name="Wang G."/>
        </authorList>
    </citation>
    <scope>NUCLEOTIDE SEQUENCE [LARGE SCALE GENOMIC DNA]</scope>
    <source>
        <strain evidence="9 10">WSJ-1</strain>
    </source>
</reference>
<evidence type="ECO:0000256" key="3">
    <source>
        <dbReference type="ARBA" id="ARBA00022692"/>
    </source>
</evidence>
<evidence type="ECO:0000313" key="10">
    <source>
        <dbReference type="Proteomes" id="UP000246018"/>
    </source>
</evidence>
<feature type="transmembrane region" description="Helical" evidence="7">
    <location>
        <begin position="416"/>
        <end position="435"/>
    </location>
</feature>
<comment type="caution">
    <text evidence="9">The sequence shown here is derived from an EMBL/GenBank/DDBJ whole genome shotgun (WGS) entry which is preliminary data.</text>
</comment>